<sequence length="65" mass="7291">MRGDIKKSDVVPDTYKAYEMGLEADEESKKVTLKNDGNVTRQILDAIGFETLQSDSAKKKEQDPD</sequence>
<keyword evidence="2" id="KW-1185">Reference proteome</keyword>
<dbReference type="Proteomes" id="UP000675664">
    <property type="component" value="Unassembled WGS sequence"/>
</dbReference>
<protein>
    <submittedName>
        <fullName evidence="1">Uncharacterized protein</fullName>
    </submittedName>
</protein>
<evidence type="ECO:0000313" key="2">
    <source>
        <dbReference type="Proteomes" id="UP000675664"/>
    </source>
</evidence>
<evidence type="ECO:0000313" key="1">
    <source>
        <dbReference type="EMBL" id="MBR0600487.1"/>
    </source>
</evidence>
<dbReference type="AlphaFoldDB" id="A0A8J8B492"/>
<comment type="caution">
    <text evidence="1">The sequence shown here is derived from an EMBL/GenBank/DDBJ whole genome shotgun (WGS) entry which is preliminary data.</text>
</comment>
<dbReference type="EMBL" id="JAGSND010000030">
    <property type="protein sequence ID" value="MBR0600487.1"/>
    <property type="molecule type" value="Genomic_DNA"/>
</dbReference>
<reference evidence="1" key="1">
    <citation type="submission" date="2021-04" db="EMBL/GenBank/DDBJ databases">
        <title>Sinoanaerobacter chloroacetimidivorans sp. nov., an obligate anaerobic bacterium isolated from anaerobic sludge.</title>
        <authorList>
            <person name="Bao Y."/>
        </authorList>
    </citation>
    <scope>NUCLEOTIDE SEQUENCE</scope>
    <source>
        <strain evidence="1">BAD-6</strain>
    </source>
</reference>
<proteinExistence type="predicted"/>
<name>A0A8J8B492_9FIRM</name>
<gene>
    <name evidence="1" type="ORF">KCX82_21690</name>
</gene>
<dbReference type="RefSeq" id="WP_227020603.1">
    <property type="nucleotide sequence ID" value="NZ_JAGSND010000030.1"/>
</dbReference>
<reference evidence="1" key="2">
    <citation type="submission" date="2021-04" db="EMBL/GenBank/DDBJ databases">
        <authorList>
            <person name="Liu J."/>
        </authorList>
    </citation>
    <scope>NUCLEOTIDE SEQUENCE</scope>
    <source>
        <strain evidence="1">BAD-6</strain>
    </source>
</reference>
<accession>A0A8J8B492</accession>
<organism evidence="1 2">
    <name type="scientific">Sinanaerobacter chloroacetimidivorans</name>
    <dbReference type="NCBI Taxonomy" id="2818044"/>
    <lineage>
        <taxon>Bacteria</taxon>
        <taxon>Bacillati</taxon>
        <taxon>Bacillota</taxon>
        <taxon>Clostridia</taxon>
        <taxon>Peptostreptococcales</taxon>
        <taxon>Anaerovoracaceae</taxon>
        <taxon>Sinanaerobacter</taxon>
    </lineage>
</organism>